<feature type="compositionally biased region" description="Low complexity" evidence="2">
    <location>
        <begin position="324"/>
        <end position="334"/>
    </location>
</feature>
<keyword evidence="4" id="KW-1185">Reference proteome</keyword>
<accession>A0A8H4R600</accession>
<evidence type="ECO:0000313" key="4">
    <source>
        <dbReference type="Proteomes" id="UP000566819"/>
    </source>
</evidence>
<protein>
    <submittedName>
        <fullName evidence="3">Uncharacterized protein</fullName>
    </submittedName>
</protein>
<evidence type="ECO:0000313" key="3">
    <source>
        <dbReference type="EMBL" id="KAF4622780.1"/>
    </source>
</evidence>
<comment type="caution">
    <text evidence="3">The sequence shown here is derived from an EMBL/GenBank/DDBJ whole genome shotgun (WGS) entry which is preliminary data.</text>
</comment>
<evidence type="ECO:0000256" key="2">
    <source>
        <dbReference type="SAM" id="MobiDB-lite"/>
    </source>
</evidence>
<feature type="region of interest" description="Disordered" evidence="2">
    <location>
        <begin position="108"/>
        <end position="145"/>
    </location>
</feature>
<reference evidence="3 4" key="1">
    <citation type="submission" date="2020-03" db="EMBL/GenBank/DDBJ databases">
        <title>Draft Genome Sequence of Cudoniella acicularis.</title>
        <authorList>
            <person name="Buettner E."/>
            <person name="Kellner H."/>
        </authorList>
    </citation>
    <scope>NUCLEOTIDE SEQUENCE [LARGE SCALE GENOMIC DNA]</scope>
    <source>
        <strain evidence="3 4">DSM 108380</strain>
    </source>
</reference>
<feature type="region of interest" description="Disordered" evidence="2">
    <location>
        <begin position="1"/>
        <end position="49"/>
    </location>
</feature>
<feature type="region of interest" description="Disordered" evidence="2">
    <location>
        <begin position="311"/>
        <end position="367"/>
    </location>
</feature>
<keyword evidence="1" id="KW-0175">Coiled coil</keyword>
<dbReference type="AlphaFoldDB" id="A0A8H4R600"/>
<sequence length="367" mass="40849">MERSRDCKTLHSQRPTQSAPTPDKNDPVPRAHNQLRSAKDWHRKARLHQPYPHSLFRTALQAISRGQFPTQNKEHAVPSEVMTEVSQWSQIQYTYRLRAVAKTGLDKSASNSCQHGGLAPNQLPKGSETADAISNSNASYGFSHNPRRKVQLSDLGALREKEKICIQAMTQSIEQLKTARESHQALCQQYETLKIELKVTAQVLDQATRHQKITAPPTSLGSVAVDFTDSMHDVFQHRGNFEFFRAKKGEKLQLEKRIGEQVEVKSSLKTCIAAKKIELQQLHNEIKERMKKNTVSARVVLKIGTLLTEFKDVNPTTPSPPSPVDSFPESFPSEISQLDDDDVDSGDGGDDGDDNAGVDSTVADCTV</sequence>
<feature type="coiled-coil region" evidence="1">
    <location>
        <begin position="166"/>
        <end position="196"/>
    </location>
</feature>
<proteinExistence type="predicted"/>
<organism evidence="3 4">
    <name type="scientific">Cudoniella acicularis</name>
    <dbReference type="NCBI Taxonomy" id="354080"/>
    <lineage>
        <taxon>Eukaryota</taxon>
        <taxon>Fungi</taxon>
        <taxon>Dikarya</taxon>
        <taxon>Ascomycota</taxon>
        <taxon>Pezizomycotina</taxon>
        <taxon>Leotiomycetes</taxon>
        <taxon>Helotiales</taxon>
        <taxon>Tricladiaceae</taxon>
        <taxon>Cudoniella</taxon>
    </lineage>
</organism>
<evidence type="ECO:0000256" key="1">
    <source>
        <dbReference type="SAM" id="Coils"/>
    </source>
</evidence>
<feature type="compositionally biased region" description="Polar residues" evidence="2">
    <location>
        <begin position="10"/>
        <end position="20"/>
    </location>
</feature>
<feature type="compositionally biased region" description="Acidic residues" evidence="2">
    <location>
        <begin position="337"/>
        <end position="356"/>
    </location>
</feature>
<feature type="compositionally biased region" description="Polar residues" evidence="2">
    <location>
        <begin position="132"/>
        <end position="142"/>
    </location>
</feature>
<name>A0A8H4R600_9HELO</name>
<gene>
    <name evidence="3" type="ORF">G7Y89_g14248</name>
</gene>
<dbReference type="Proteomes" id="UP000566819">
    <property type="component" value="Unassembled WGS sequence"/>
</dbReference>
<dbReference type="EMBL" id="JAAMPI010001832">
    <property type="protein sequence ID" value="KAF4622780.1"/>
    <property type="molecule type" value="Genomic_DNA"/>
</dbReference>